<feature type="active site" description="Proton acceptor" evidence="4">
    <location>
        <position position="321"/>
    </location>
</feature>
<evidence type="ECO:0000313" key="7">
    <source>
        <dbReference type="EMBL" id="KAF5098477.1"/>
    </source>
</evidence>
<dbReference type="InterPro" id="IPR000542">
    <property type="entry name" value="Carn_acyl_trans"/>
</dbReference>
<dbReference type="Proteomes" id="UP000750522">
    <property type="component" value="Unassembled WGS sequence"/>
</dbReference>
<proteinExistence type="inferred from homology"/>
<dbReference type="EMBL" id="QQZK01000073">
    <property type="protein sequence ID" value="KAF5098477.1"/>
    <property type="molecule type" value="Genomic_DNA"/>
</dbReference>
<sequence>MTGITFAQQDKLPKLPIPDLELTCQRYLAALKPLQTENKFDATKAAVDKFLSTSGPLLQKRLIDYASSRSSYIEQFWYDSYLNHDSPVVLNLNPFFLLEDDTTPLATTQVQRAATVTTSSLRFVRALRREELPPDSFRNKTLCMYQYSRLFGSARIPSYENCVMQCDNSSRHIVVLCHSQFYWFDVLDDNNDLIMSEADMAVNFQTIINDAEQTPISEIAKFAIGVLTTENRRIWATIRETMKTDSDMTNHECIKIIDSALFVVCLDHSSPTSLADLAQNMLCGSTVLKKGVQVGTCTNRWYDKLQIIITRNAKAGINFEHTGVDGHTVLRYVSDVYTDTILRFAKSINGQSPSLWATSSPDPSKRDSASFGDVTTTPHKLEWLLVPELALSLRFAETHLVDLIQQNDFCTLEFSHYGMQEIKNMGFSPDAFVQMSFQAAYYVLYGHVECTYEPAMTKMFLHGRTEAVRSVTPESVLFVRKFCEDISPEEKLDYLRRACAKHTAITKECLNGQGQDRHLYALFRIWKNLIDSAEMSGEQKPAVDDELPAIFADEGWDTINHNVLSTSNCGNPSLRLFGFGPATPNGYGIGYIIKNDSITLCVSSKHRQTQRLVDTLQSYYLDVRSLWKQTKHNSMPAYSTNARNCSRERLAAPSSEPYGRSLLTPRRQQQEEVNSLLGGFGYFDISDYQTLRTRASSPERGSARGGNGVRREIGKKLRLAEY</sequence>
<dbReference type="SUPFAM" id="SSF52777">
    <property type="entry name" value="CoA-dependent acyltransferases"/>
    <property type="match status" value="2"/>
</dbReference>
<gene>
    <name evidence="7" type="ORF">DV451_003382</name>
</gene>
<name>A0A9P5G5M2_GEOCN</name>
<evidence type="ECO:0000256" key="5">
    <source>
        <dbReference type="RuleBase" id="RU003801"/>
    </source>
</evidence>
<evidence type="ECO:0000256" key="3">
    <source>
        <dbReference type="ARBA" id="ARBA00023315"/>
    </source>
</evidence>
<feature type="domain" description="Choline/carnitine acyltransferase" evidence="6">
    <location>
        <begin position="15"/>
        <end position="617"/>
    </location>
</feature>
<keyword evidence="2 5" id="KW-0808">Transferase</keyword>
<dbReference type="PANTHER" id="PTHR22589:SF29">
    <property type="entry name" value="MITOCHONDRIAL CARNITINE O-ACETYLTRANSFERASE-RELATED"/>
    <property type="match status" value="1"/>
</dbReference>
<protein>
    <recommendedName>
        <fullName evidence="6">Choline/carnitine acyltransferase domain-containing protein</fullName>
    </recommendedName>
</protein>
<dbReference type="FunFam" id="3.30.559.70:FF:000003">
    <property type="entry name" value="Carnitine acetyl transferase FacC"/>
    <property type="match status" value="1"/>
</dbReference>
<dbReference type="InterPro" id="IPR023213">
    <property type="entry name" value="CAT-like_dom_sf"/>
</dbReference>
<reference evidence="7" key="1">
    <citation type="journal article" date="2020" name="Front. Microbiol.">
        <title>Phenotypic and Genetic Characterization of the Cheese Ripening Yeast Geotrichum candidum.</title>
        <authorList>
            <person name="Perkins V."/>
            <person name="Vignola S."/>
            <person name="Lessard M.H."/>
            <person name="Plante P.L."/>
            <person name="Corbeil J."/>
            <person name="Dugat-Bony E."/>
            <person name="Frenette M."/>
            <person name="Labrie S."/>
        </authorList>
    </citation>
    <scope>NUCLEOTIDE SEQUENCE</scope>
    <source>
        <strain evidence="7">LMA-70</strain>
    </source>
</reference>
<dbReference type="Gene3D" id="3.30.559.10">
    <property type="entry name" value="Chloramphenicol acetyltransferase-like domain"/>
    <property type="match status" value="1"/>
</dbReference>
<keyword evidence="3 5" id="KW-0012">Acyltransferase</keyword>
<dbReference type="Gene3D" id="3.30.559.70">
    <property type="entry name" value="Choline/Carnitine o-acyltransferase, domain 2"/>
    <property type="match status" value="1"/>
</dbReference>
<accession>A0A9P5G5M2</accession>
<comment type="similarity">
    <text evidence="1 5">Belongs to the carnitine/choline acetyltransferase family.</text>
</comment>
<dbReference type="GO" id="GO:0009437">
    <property type="term" value="P:carnitine metabolic process"/>
    <property type="evidence" value="ECO:0007669"/>
    <property type="project" value="TreeGrafter"/>
</dbReference>
<reference evidence="7" key="2">
    <citation type="submission" date="2020-01" db="EMBL/GenBank/DDBJ databases">
        <authorList>
            <person name="Perkins V."/>
            <person name="Lessard M.-H."/>
            <person name="Dugat-Bony E."/>
            <person name="Frenette M."/>
            <person name="Labrie S."/>
        </authorList>
    </citation>
    <scope>NUCLEOTIDE SEQUENCE</scope>
    <source>
        <strain evidence="7">LMA-70</strain>
    </source>
</reference>
<dbReference type="FunFam" id="3.30.559.10:FF:000019">
    <property type="entry name" value="Carnitine acetyl transferase"/>
    <property type="match status" value="1"/>
</dbReference>
<dbReference type="AlphaFoldDB" id="A0A9P5G5M2"/>
<comment type="caution">
    <text evidence="7">The sequence shown here is derived from an EMBL/GenBank/DDBJ whole genome shotgun (WGS) entry which is preliminary data.</text>
</comment>
<dbReference type="Pfam" id="PF00755">
    <property type="entry name" value="Carn_acyltransf"/>
    <property type="match status" value="1"/>
</dbReference>
<organism evidence="7 8">
    <name type="scientific">Geotrichum candidum</name>
    <name type="common">Oospora lactis</name>
    <name type="synonym">Dipodascus geotrichum</name>
    <dbReference type="NCBI Taxonomy" id="1173061"/>
    <lineage>
        <taxon>Eukaryota</taxon>
        <taxon>Fungi</taxon>
        <taxon>Dikarya</taxon>
        <taxon>Ascomycota</taxon>
        <taxon>Saccharomycotina</taxon>
        <taxon>Dipodascomycetes</taxon>
        <taxon>Dipodascales</taxon>
        <taxon>Dipodascaceae</taxon>
        <taxon>Geotrichum</taxon>
    </lineage>
</organism>
<evidence type="ECO:0000256" key="4">
    <source>
        <dbReference type="PIRSR" id="PIRSR600542-1"/>
    </source>
</evidence>
<dbReference type="GO" id="GO:0005739">
    <property type="term" value="C:mitochondrion"/>
    <property type="evidence" value="ECO:0007669"/>
    <property type="project" value="TreeGrafter"/>
</dbReference>
<dbReference type="InterPro" id="IPR039551">
    <property type="entry name" value="Cho/carn_acyl_trans"/>
</dbReference>
<evidence type="ECO:0000256" key="2">
    <source>
        <dbReference type="ARBA" id="ARBA00022679"/>
    </source>
</evidence>
<dbReference type="GO" id="GO:0004092">
    <property type="term" value="F:carnitine O-acetyltransferase activity"/>
    <property type="evidence" value="ECO:0007669"/>
    <property type="project" value="TreeGrafter"/>
</dbReference>
<dbReference type="PANTHER" id="PTHR22589">
    <property type="entry name" value="CARNITINE O-ACYLTRANSFERASE"/>
    <property type="match status" value="1"/>
</dbReference>
<dbReference type="PROSITE" id="PS00440">
    <property type="entry name" value="ACYLTRANSF_C_2"/>
    <property type="match status" value="1"/>
</dbReference>
<dbReference type="InterPro" id="IPR042231">
    <property type="entry name" value="Cho/carn_acyl_trans_2"/>
</dbReference>
<evidence type="ECO:0000259" key="6">
    <source>
        <dbReference type="Pfam" id="PF00755"/>
    </source>
</evidence>
<evidence type="ECO:0000256" key="1">
    <source>
        <dbReference type="ARBA" id="ARBA00005232"/>
    </source>
</evidence>
<evidence type="ECO:0000313" key="8">
    <source>
        <dbReference type="Proteomes" id="UP000750522"/>
    </source>
</evidence>